<feature type="transmembrane region" description="Helical" evidence="7">
    <location>
        <begin position="48"/>
        <end position="69"/>
    </location>
</feature>
<dbReference type="GO" id="GO:0042121">
    <property type="term" value="P:alginic acid biosynthetic process"/>
    <property type="evidence" value="ECO:0007669"/>
    <property type="project" value="UniProtKB-UniPathway"/>
</dbReference>
<dbReference type="Gene3D" id="3.30.450.20">
    <property type="entry name" value="PAS domain"/>
    <property type="match status" value="1"/>
</dbReference>
<sequence length="580" mass="65959">MNTNVRAMNIVRLKSWASRLFSNRLALAVVILFGFGYVFLWLTGSTNSIQLADNLIAMYLVTWGLYGMTSRVSRQEVRSRFVTVTVTLLLCLAALEIPAVLRLVNYQDLFSTPGSPNWWNIPQYVEDPELVWIHTPHYQKKGKYVRGNVAEALCATMVNDVREYDVRYDQHGFRNQTDLTSADIAVVGDSFVESPQTPYDSLMTNVLGNLQHASVANLGISGYGPQQELIVLKRFALPLRPKTIVWVFYEGNDLNDVQRYEDSLHLTAESRPPQSVLSQIWTRSFLNNLLSTFVRLRDGCQSSSAVGDYYALVKDAQGRETRQYFISDLFSTPAKHMEAMSITRTSLSTAHQLSRQHGFRLVVVFAPTEYRVYSDVPSVIEFSDKTKDWRPSNLPSRLRSMVADIDPKIDFIDLTPVFRDEVSRYGQPFLSDDTHWSDAGHALVARTIHDALINGSPAYVVQNVPDQQDDVVVLDQNDSALMVRDADGTIRYWNKGAQELYGFTSSEALGKSSHSLLKTQFPKPLPAIEREMMEKKFWYGELVHRRRDGSKVFVRSRWDLQQNPKDKTITVLEVNSKNNS</sequence>
<keyword evidence="6" id="KW-0016">Alginate biosynthesis</keyword>
<evidence type="ECO:0000256" key="1">
    <source>
        <dbReference type="ARBA" id="ARBA00004418"/>
    </source>
</evidence>
<evidence type="ECO:0000313" key="9">
    <source>
        <dbReference type="EMBL" id="SLM49149.1"/>
    </source>
</evidence>
<dbReference type="InterPro" id="IPR031811">
    <property type="entry name" value="ALGX/ALGJ_SGNH-like"/>
</dbReference>
<keyword evidence="7" id="KW-0812">Transmembrane</keyword>
<dbReference type="Gene3D" id="3.40.50.1110">
    <property type="entry name" value="SGNH hydrolase"/>
    <property type="match status" value="1"/>
</dbReference>
<name>A0A1W1I8G5_9BACT</name>
<dbReference type="Pfam" id="PF13426">
    <property type="entry name" value="PAS_9"/>
    <property type="match status" value="1"/>
</dbReference>
<dbReference type="KEGG" id="nja:NSJP_2982"/>
<comment type="pathway">
    <text evidence="2">Glycan biosynthesis; alginate biosynthesis.</text>
</comment>
<evidence type="ECO:0000256" key="4">
    <source>
        <dbReference type="ARBA" id="ARBA00022729"/>
    </source>
</evidence>
<evidence type="ECO:0000256" key="7">
    <source>
        <dbReference type="SAM" id="Phobius"/>
    </source>
</evidence>
<comment type="subcellular location">
    <subcellularLocation>
        <location evidence="1">Periplasm</location>
    </subcellularLocation>
</comment>
<evidence type="ECO:0000256" key="6">
    <source>
        <dbReference type="ARBA" id="ARBA00022841"/>
    </source>
</evidence>
<evidence type="ECO:0000313" key="10">
    <source>
        <dbReference type="Proteomes" id="UP000192042"/>
    </source>
</evidence>
<keyword evidence="3" id="KW-0808">Transferase</keyword>
<reference evidence="9 10" key="1">
    <citation type="submission" date="2017-03" db="EMBL/GenBank/DDBJ databases">
        <authorList>
            <person name="Afonso C.L."/>
            <person name="Miller P.J."/>
            <person name="Scott M.A."/>
            <person name="Spackman E."/>
            <person name="Goraichik I."/>
            <person name="Dimitrov K.M."/>
            <person name="Suarez D.L."/>
            <person name="Swayne D.E."/>
        </authorList>
    </citation>
    <scope>NUCLEOTIDE SEQUENCE [LARGE SCALE GENOMIC DNA]</scope>
    <source>
        <strain evidence="9">Genome sequencing of Nitrospira japonica strain NJ11</strain>
    </source>
</reference>
<feature type="domain" description="PAS" evidence="8">
    <location>
        <begin position="466"/>
        <end position="512"/>
    </location>
</feature>
<keyword evidence="4" id="KW-0732">Signal</keyword>
<dbReference type="GO" id="GO:0016788">
    <property type="term" value="F:hydrolase activity, acting on ester bonds"/>
    <property type="evidence" value="ECO:0007669"/>
    <property type="project" value="UniProtKB-ARBA"/>
</dbReference>
<dbReference type="Pfam" id="PF16822">
    <property type="entry name" value="ALGX"/>
    <property type="match status" value="1"/>
</dbReference>
<dbReference type="SUPFAM" id="SSF55785">
    <property type="entry name" value="PYP-like sensor domain (PAS domain)"/>
    <property type="match status" value="1"/>
</dbReference>
<evidence type="ECO:0000256" key="2">
    <source>
        <dbReference type="ARBA" id="ARBA00005182"/>
    </source>
</evidence>
<dbReference type="InterPro" id="IPR036514">
    <property type="entry name" value="SGNH_hydro_sf"/>
</dbReference>
<feature type="transmembrane region" description="Helical" evidence="7">
    <location>
        <begin position="21"/>
        <end position="42"/>
    </location>
</feature>
<organism evidence="9 10">
    <name type="scientific">Nitrospira japonica</name>
    <dbReference type="NCBI Taxonomy" id="1325564"/>
    <lineage>
        <taxon>Bacteria</taxon>
        <taxon>Pseudomonadati</taxon>
        <taxon>Nitrospirota</taxon>
        <taxon>Nitrospiria</taxon>
        <taxon>Nitrospirales</taxon>
        <taxon>Nitrospiraceae</taxon>
        <taxon>Nitrospira</taxon>
    </lineage>
</organism>
<keyword evidence="7" id="KW-1133">Transmembrane helix</keyword>
<dbReference type="AlphaFoldDB" id="A0A1W1I8G5"/>
<gene>
    <name evidence="9" type="ORF">NSJP_2982</name>
</gene>
<dbReference type="Proteomes" id="UP000192042">
    <property type="component" value="Chromosome I"/>
</dbReference>
<keyword evidence="5" id="KW-0574">Periplasm</keyword>
<protein>
    <recommendedName>
        <fullName evidence="8">PAS domain-containing protein</fullName>
    </recommendedName>
</protein>
<keyword evidence="7" id="KW-0472">Membrane</keyword>
<keyword evidence="10" id="KW-1185">Reference proteome</keyword>
<feature type="transmembrane region" description="Helical" evidence="7">
    <location>
        <begin position="81"/>
        <end position="101"/>
    </location>
</feature>
<dbReference type="InterPro" id="IPR000014">
    <property type="entry name" value="PAS"/>
</dbReference>
<dbReference type="OrthoDB" id="5452248at2"/>
<dbReference type="SMART" id="SM00091">
    <property type="entry name" value="PAS"/>
    <property type="match status" value="1"/>
</dbReference>
<dbReference type="PROSITE" id="PS50112">
    <property type="entry name" value="PAS"/>
    <property type="match status" value="1"/>
</dbReference>
<dbReference type="EMBL" id="LT828648">
    <property type="protein sequence ID" value="SLM49149.1"/>
    <property type="molecule type" value="Genomic_DNA"/>
</dbReference>
<dbReference type="InterPro" id="IPR035965">
    <property type="entry name" value="PAS-like_dom_sf"/>
</dbReference>
<dbReference type="CDD" id="cd00130">
    <property type="entry name" value="PAS"/>
    <property type="match status" value="1"/>
</dbReference>
<evidence type="ECO:0000256" key="3">
    <source>
        <dbReference type="ARBA" id="ARBA00022679"/>
    </source>
</evidence>
<accession>A0A1W1I8G5</accession>
<dbReference type="GO" id="GO:0016740">
    <property type="term" value="F:transferase activity"/>
    <property type="evidence" value="ECO:0007669"/>
    <property type="project" value="UniProtKB-KW"/>
</dbReference>
<dbReference type="UniPathway" id="UPA00286"/>
<evidence type="ECO:0000259" key="8">
    <source>
        <dbReference type="PROSITE" id="PS50112"/>
    </source>
</evidence>
<dbReference type="STRING" id="1325564.NSJP_2982"/>
<dbReference type="SUPFAM" id="SSF52266">
    <property type="entry name" value="SGNH hydrolase"/>
    <property type="match status" value="1"/>
</dbReference>
<dbReference type="GO" id="GO:0042597">
    <property type="term" value="C:periplasmic space"/>
    <property type="evidence" value="ECO:0007669"/>
    <property type="project" value="UniProtKB-SubCell"/>
</dbReference>
<evidence type="ECO:0000256" key="5">
    <source>
        <dbReference type="ARBA" id="ARBA00022764"/>
    </source>
</evidence>
<dbReference type="NCBIfam" id="TIGR00229">
    <property type="entry name" value="sensory_box"/>
    <property type="match status" value="1"/>
</dbReference>
<proteinExistence type="predicted"/>